<keyword evidence="4" id="KW-1185">Reference proteome</keyword>
<keyword evidence="2" id="KW-0812">Transmembrane</keyword>
<feature type="transmembrane region" description="Helical" evidence="2">
    <location>
        <begin position="175"/>
        <end position="194"/>
    </location>
</feature>
<dbReference type="Proteomes" id="UP000248057">
    <property type="component" value="Unassembled WGS sequence"/>
</dbReference>
<dbReference type="EMBL" id="QJKD01000008">
    <property type="protein sequence ID" value="PXX52053.1"/>
    <property type="molecule type" value="Genomic_DNA"/>
</dbReference>
<gene>
    <name evidence="3" type="ORF">DFR60_108138</name>
</gene>
<dbReference type="GeneID" id="86062541"/>
<feature type="compositionally biased region" description="Basic and acidic residues" evidence="1">
    <location>
        <begin position="362"/>
        <end position="371"/>
    </location>
</feature>
<proteinExistence type="predicted"/>
<feature type="region of interest" description="Disordered" evidence="1">
    <location>
        <begin position="293"/>
        <end position="436"/>
    </location>
</feature>
<keyword evidence="2" id="KW-0472">Membrane</keyword>
<sequence length="806" mass="83418">MLLEAVREQCSQFIIDMMEIVNQVFTELLSCNLDLFEELFSVVKDLYREAIVPLAIAILLLIFIWQLLKGMFGKYLNSEDPMELVIRSCICLFMVTGAKSIVNYVLDVAGTPYDWVTGTQITVVSFADFTSVAEAVTSGLGIDSLNIQLLLVIIQFMVAWNYLKLLFIMAERYVLLGVFSYTAPLAFATGGSKATNNILASWSKMFGGQVVLIILDAWCLKVYLSGYGNMMASGYGFTKFFAATLCLVGFGKIVFKLDSYMASLGVNLGRTSPGMGGLGLMMMLGRVFSQFGGSTGGHGSPSGGRKGPGAGSMASGVGSPIPMGGPGASGMGGKPSNGADSAAMAGNGPDMGVPMSGQKNGDSQEKPHGMPKDSAVPDNQTFGADMGVPSYQENPSSKSNDLAEEGKAADGMGFETPLSDKYAEGPFSGDIDSGMMSSDMDYGGNAAIPAENFDGAVEADGNSVEAGPFDSDDTFEAANMGGAFSDYDSIDANAADSVGIAAGDNVDTGMADGMGIGAGDNADTGMADSVGIGAGDNMDTGMADGMSIGAGDSVDTGLTDSLGTMNTDGVLFDDSSAAGSGITFDSGYQSADVSEGTDGSVQGGSVASGGQESGHLQMADAQGVSGNPFGSDAGVSGNKSVAGQNSMTAEAGSSITAQTGAAGSAEPGRTENDTRGSLTSSGVSGGGQGVPDQKHGVSIPDNRGYQQFEHDGVKYARFAADEYEKPNTPHQVVEAGGKRFYEVKLEPVQSGIKATLQKDGKVHYEKTYKEVLPEVPKRKQKPAPKKENPSEKQAKGKNGSKQNKGR</sequence>
<comment type="caution">
    <text evidence="3">The sequence shown here is derived from an EMBL/GenBank/DDBJ whole genome shotgun (WGS) entry which is preliminary data.</text>
</comment>
<feature type="transmembrane region" description="Helical" evidence="2">
    <location>
        <begin position="84"/>
        <end position="106"/>
    </location>
</feature>
<feature type="compositionally biased region" description="Low complexity" evidence="1">
    <location>
        <begin position="599"/>
        <end position="614"/>
    </location>
</feature>
<protein>
    <recommendedName>
        <fullName evidence="5">TrbL/VirB6 plasmid conjugal transfer protein</fullName>
    </recommendedName>
</protein>
<feature type="transmembrane region" description="Helical" evidence="2">
    <location>
        <begin position="145"/>
        <end position="163"/>
    </location>
</feature>
<feature type="compositionally biased region" description="Polar residues" evidence="1">
    <location>
        <begin position="391"/>
        <end position="400"/>
    </location>
</feature>
<feature type="compositionally biased region" description="Gly residues" evidence="1">
    <location>
        <begin position="293"/>
        <end position="310"/>
    </location>
</feature>
<evidence type="ECO:0000313" key="4">
    <source>
        <dbReference type="Proteomes" id="UP000248057"/>
    </source>
</evidence>
<feature type="compositionally biased region" description="Basic and acidic residues" evidence="1">
    <location>
        <begin position="768"/>
        <end position="777"/>
    </location>
</feature>
<keyword evidence="2" id="KW-1133">Transmembrane helix</keyword>
<feature type="region of interest" description="Disordered" evidence="1">
    <location>
        <begin position="589"/>
        <end position="705"/>
    </location>
</feature>
<evidence type="ECO:0008006" key="5">
    <source>
        <dbReference type="Google" id="ProtNLM"/>
    </source>
</evidence>
<organism evidence="3 4">
    <name type="scientific">Hungatella effluvii</name>
    <dbReference type="NCBI Taxonomy" id="1096246"/>
    <lineage>
        <taxon>Bacteria</taxon>
        <taxon>Bacillati</taxon>
        <taxon>Bacillota</taxon>
        <taxon>Clostridia</taxon>
        <taxon>Lachnospirales</taxon>
        <taxon>Lachnospiraceae</taxon>
        <taxon>Hungatella</taxon>
    </lineage>
</organism>
<feature type="compositionally biased region" description="Gly residues" evidence="1">
    <location>
        <begin position="324"/>
        <end position="335"/>
    </location>
</feature>
<evidence type="ECO:0000313" key="3">
    <source>
        <dbReference type="EMBL" id="PXX52053.1"/>
    </source>
</evidence>
<feature type="transmembrane region" description="Helical" evidence="2">
    <location>
        <begin position="50"/>
        <end position="72"/>
    </location>
</feature>
<dbReference type="AlphaFoldDB" id="A0A2V3YG56"/>
<feature type="compositionally biased region" description="Polar residues" evidence="1">
    <location>
        <begin position="637"/>
        <end position="661"/>
    </location>
</feature>
<dbReference type="RefSeq" id="WP_110323862.1">
    <property type="nucleotide sequence ID" value="NZ_QJKD01000008.1"/>
</dbReference>
<feature type="compositionally biased region" description="Basic and acidic residues" evidence="1">
    <location>
        <begin position="784"/>
        <end position="794"/>
    </location>
</feature>
<feature type="transmembrane region" description="Helical" evidence="2">
    <location>
        <begin position="206"/>
        <end position="224"/>
    </location>
</feature>
<name>A0A2V3YG56_9FIRM</name>
<evidence type="ECO:0000256" key="2">
    <source>
        <dbReference type="SAM" id="Phobius"/>
    </source>
</evidence>
<reference evidence="3 4" key="1">
    <citation type="submission" date="2018-05" db="EMBL/GenBank/DDBJ databases">
        <title>Genomic Encyclopedia of Type Strains, Phase IV (KMG-IV): sequencing the most valuable type-strain genomes for metagenomic binning, comparative biology and taxonomic classification.</title>
        <authorList>
            <person name="Goeker M."/>
        </authorList>
    </citation>
    <scope>NUCLEOTIDE SEQUENCE [LARGE SCALE GENOMIC DNA]</scope>
    <source>
        <strain evidence="3 4">DSM 24995</strain>
    </source>
</reference>
<feature type="region of interest" description="Disordered" evidence="1">
    <location>
        <begin position="768"/>
        <end position="806"/>
    </location>
</feature>
<evidence type="ECO:0000256" key="1">
    <source>
        <dbReference type="SAM" id="MobiDB-lite"/>
    </source>
</evidence>
<accession>A0A2V3YG56</accession>
<feature type="transmembrane region" description="Helical" evidence="2">
    <location>
        <begin position="236"/>
        <end position="255"/>
    </location>
</feature>